<feature type="transmembrane region" description="Helical" evidence="1">
    <location>
        <begin position="47"/>
        <end position="70"/>
    </location>
</feature>
<gene>
    <name evidence="2" type="ORF">AAG570_005803</name>
</gene>
<keyword evidence="1" id="KW-1133">Transmembrane helix</keyword>
<keyword evidence="1" id="KW-0812">Transmembrane</keyword>
<sequence>MASKRRNMFHKNKKQETMENGNRLKRRYCLQSNACAKLRSHKLQLRGCFFSLVALCMLMHIISLCSSWHYDPEITAEEAMDYRNTLSYNSSVIHESDNPTTTGCFAQPVELAMTLYFVGSHLESNIPNGSPSLSQGAAHFVAVYSRHCPTATLRELFRVYIPLHDGPRPISITLGILPTIDASSAFPTPYDSEITFKKIETTLRSLRKSTSKSPLKGESECALESGECALESGECALDSGGVALDSGGVALESGECALDSGGVALESGECALDSGGVALESGARRGGMR</sequence>
<evidence type="ECO:0000256" key="1">
    <source>
        <dbReference type="SAM" id="Phobius"/>
    </source>
</evidence>
<evidence type="ECO:0000313" key="3">
    <source>
        <dbReference type="Proteomes" id="UP001558652"/>
    </source>
</evidence>
<keyword evidence="3" id="KW-1185">Reference proteome</keyword>
<organism evidence="2 3">
    <name type="scientific">Ranatra chinensis</name>
    <dbReference type="NCBI Taxonomy" id="642074"/>
    <lineage>
        <taxon>Eukaryota</taxon>
        <taxon>Metazoa</taxon>
        <taxon>Ecdysozoa</taxon>
        <taxon>Arthropoda</taxon>
        <taxon>Hexapoda</taxon>
        <taxon>Insecta</taxon>
        <taxon>Pterygota</taxon>
        <taxon>Neoptera</taxon>
        <taxon>Paraneoptera</taxon>
        <taxon>Hemiptera</taxon>
        <taxon>Heteroptera</taxon>
        <taxon>Panheteroptera</taxon>
        <taxon>Nepomorpha</taxon>
        <taxon>Nepidae</taxon>
        <taxon>Ranatrinae</taxon>
        <taxon>Ranatra</taxon>
    </lineage>
</organism>
<dbReference type="AlphaFoldDB" id="A0ABD0YDG7"/>
<protein>
    <submittedName>
        <fullName evidence="2">Uncharacterized protein</fullName>
    </submittedName>
</protein>
<proteinExistence type="predicted"/>
<evidence type="ECO:0000313" key="2">
    <source>
        <dbReference type="EMBL" id="KAL1116308.1"/>
    </source>
</evidence>
<name>A0ABD0YDG7_9HEMI</name>
<keyword evidence="1" id="KW-0472">Membrane</keyword>
<comment type="caution">
    <text evidence="2">The sequence shown here is derived from an EMBL/GenBank/DDBJ whole genome shotgun (WGS) entry which is preliminary data.</text>
</comment>
<dbReference type="EMBL" id="JBFDAA010000018">
    <property type="protein sequence ID" value="KAL1116308.1"/>
    <property type="molecule type" value="Genomic_DNA"/>
</dbReference>
<accession>A0ABD0YDG7</accession>
<dbReference type="Proteomes" id="UP001558652">
    <property type="component" value="Unassembled WGS sequence"/>
</dbReference>
<reference evidence="2 3" key="1">
    <citation type="submission" date="2024-07" db="EMBL/GenBank/DDBJ databases">
        <title>Chromosome-level genome assembly of the water stick insect Ranatra chinensis (Heteroptera: Nepidae).</title>
        <authorList>
            <person name="Liu X."/>
        </authorList>
    </citation>
    <scope>NUCLEOTIDE SEQUENCE [LARGE SCALE GENOMIC DNA]</scope>
    <source>
        <strain evidence="2">Cailab_2021Rc</strain>
        <tissue evidence="2">Muscle</tissue>
    </source>
</reference>